<comment type="caution">
    <text evidence="2">The sequence shown here is derived from an EMBL/GenBank/DDBJ whole genome shotgun (WGS) entry which is preliminary data.</text>
</comment>
<evidence type="ECO:0000313" key="3">
    <source>
        <dbReference type="Proteomes" id="UP001054837"/>
    </source>
</evidence>
<organism evidence="2 3">
    <name type="scientific">Caerostris darwini</name>
    <dbReference type="NCBI Taxonomy" id="1538125"/>
    <lineage>
        <taxon>Eukaryota</taxon>
        <taxon>Metazoa</taxon>
        <taxon>Ecdysozoa</taxon>
        <taxon>Arthropoda</taxon>
        <taxon>Chelicerata</taxon>
        <taxon>Arachnida</taxon>
        <taxon>Araneae</taxon>
        <taxon>Araneomorphae</taxon>
        <taxon>Entelegynae</taxon>
        <taxon>Araneoidea</taxon>
        <taxon>Araneidae</taxon>
        <taxon>Caerostris</taxon>
    </lineage>
</organism>
<feature type="compositionally biased region" description="Basic and acidic residues" evidence="1">
    <location>
        <begin position="49"/>
        <end position="62"/>
    </location>
</feature>
<dbReference type="Proteomes" id="UP001054837">
    <property type="component" value="Unassembled WGS sequence"/>
</dbReference>
<keyword evidence="3" id="KW-1185">Reference proteome</keyword>
<gene>
    <name evidence="2" type="ORF">CDAR_167661</name>
</gene>
<sequence length="73" mass="8005">MRAREKKLTVLPRRDLTQCSAQNPVQVMMPLILLVDGGCGPESETETSPIKENKQKPEKGVDNRAISLVSSQG</sequence>
<evidence type="ECO:0000313" key="2">
    <source>
        <dbReference type="EMBL" id="GIX68170.1"/>
    </source>
</evidence>
<dbReference type="AlphaFoldDB" id="A0AAV4M7E5"/>
<dbReference type="EMBL" id="BPLQ01000159">
    <property type="protein sequence ID" value="GIX68170.1"/>
    <property type="molecule type" value="Genomic_DNA"/>
</dbReference>
<accession>A0AAV4M7E5</accession>
<protein>
    <submittedName>
        <fullName evidence="2">Uncharacterized protein</fullName>
    </submittedName>
</protein>
<evidence type="ECO:0000256" key="1">
    <source>
        <dbReference type="SAM" id="MobiDB-lite"/>
    </source>
</evidence>
<feature type="region of interest" description="Disordered" evidence="1">
    <location>
        <begin position="37"/>
        <end position="73"/>
    </location>
</feature>
<proteinExistence type="predicted"/>
<reference evidence="2 3" key="1">
    <citation type="submission" date="2021-06" db="EMBL/GenBank/DDBJ databases">
        <title>Caerostris darwini draft genome.</title>
        <authorList>
            <person name="Kono N."/>
            <person name="Arakawa K."/>
        </authorList>
    </citation>
    <scope>NUCLEOTIDE SEQUENCE [LARGE SCALE GENOMIC DNA]</scope>
</reference>
<name>A0AAV4M7E5_9ARAC</name>